<evidence type="ECO:0000256" key="8">
    <source>
        <dbReference type="ARBA" id="ARBA00022777"/>
    </source>
</evidence>
<feature type="modified residue" description="4-aspartylphosphate" evidence="12">
    <location>
        <position position="783"/>
    </location>
</feature>
<evidence type="ECO:0000259" key="13">
    <source>
        <dbReference type="PROSITE" id="PS50046"/>
    </source>
</evidence>
<dbReference type="InterPro" id="IPR029016">
    <property type="entry name" value="GAF-like_dom_sf"/>
</dbReference>
<dbReference type="Pfam" id="PF00360">
    <property type="entry name" value="PHY"/>
    <property type="match status" value="1"/>
</dbReference>
<dbReference type="RefSeq" id="WP_033697789.1">
    <property type="nucleotide sequence ID" value="NZ_CP116669.1"/>
</dbReference>
<keyword evidence="9" id="KW-0067">ATP-binding</keyword>
<organism evidence="15 16">
    <name type="scientific">Pseudomonas capeferrum</name>
    <dbReference type="NCBI Taxonomy" id="1495066"/>
    <lineage>
        <taxon>Bacteria</taxon>
        <taxon>Pseudomonadati</taxon>
        <taxon>Pseudomonadota</taxon>
        <taxon>Gammaproteobacteria</taxon>
        <taxon>Pseudomonadales</taxon>
        <taxon>Pseudomonadaceae</taxon>
        <taxon>Pseudomonas</taxon>
    </lineage>
</organism>
<keyword evidence="3" id="KW-0600">Photoreceptor protein</keyword>
<dbReference type="SMART" id="SM00065">
    <property type="entry name" value="GAF"/>
    <property type="match status" value="1"/>
</dbReference>
<feature type="domain" description="Phytochrome chromophore attachment site" evidence="13">
    <location>
        <begin position="141"/>
        <end position="302"/>
    </location>
</feature>
<dbReference type="Pfam" id="PF00072">
    <property type="entry name" value="Response_reg"/>
    <property type="match status" value="1"/>
</dbReference>
<keyword evidence="7" id="KW-0547">Nucleotide-binding</keyword>
<dbReference type="Gene3D" id="3.40.50.2300">
    <property type="match status" value="1"/>
</dbReference>
<evidence type="ECO:0000256" key="1">
    <source>
        <dbReference type="ARBA" id="ARBA00000085"/>
    </source>
</evidence>
<reference evidence="15 16" key="1">
    <citation type="journal article" date="2020" name="Front. Microbiol.">
        <title>Toward Biorecycling: Isolation of a Soil Bacterium That Grows on a Polyurethane Oligomer and Monomer.</title>
        <authorList>
            <person name="Espinosa M.J.C."/>
            <person name="Blanco A.C."/>
            <person name="Schmidgall T."/>
            <person name="Atanasoff-Kardjalieff A.K."/>
            <person name="Kappelmeyer U."/>
            <person name="Tischler D."/>
            <person name="Pieper D.H."/>
            <person name="Heipieper H.J."/>
            <person name="Eberlein C."/>
        </authorList>
    </citation>
    <scope>NUCLEOTIDE SEQUENCE [LARGE SCALE GENOMIC DNA]</scope>
    <source>
        <strain evidence="15 16">TDA1</strain>
    </source>
</reference>
<evidence type="ECO:0000256" key="2">
    <source>
        <dbReference type="ARBA" id="ARBA00012438"/>
    </source>
</evidence>
<comment type="catalytic activity">
    <reaction evidence="1">
        <text>ATP + protein L-histidine = ADP + protein N-phospho-L-histidine.</text>
        <dbReference type="EC" id="2.7.13.3"/>
    </reaction>
</comment>
<dbReference type="Pfam" id="PF01590">
    <property type="entry name" value="GAF"/>
    <property type="match status" value="1"/>
</dbReference>
<dbReference type="Gene3D" id="3.30.450.270">
    <property type="match status" value="1"/>
</dbReference>
<evidence type="ECO:0000256" key="11">
    <source>
        <dbReference type="ARBA" id="ARBA00023170"/>
    </source>
</evidence>
<evidence type="ECO:0000256" key="6">
    <source>
        <dbReference type="ARBA" id="ARBA00022679"/>
    </source>
</evidence>
<dbReference type="InterPro" id="IPR035965">
    <property type="entry name" value="PAS-like_dom_sf"/>
</dbReference>
<sequence>MTLQPPVNLTNCDREPIQIPGSIQPHGCLLACNASASVVLRHSANTAGMLGVAGEINGQRLETIIGSEAAHTLRNALARVREASRPALSFAVSLPSGQVFDVAAHIFKGTAILEFEPSGAGIAEPIELVRTVIAQLREIDRSDKLFPDTARRVRALLGYDRVMIYQLGVDGAGKVIAEAKRSGLESFLGQYFPASDIPQQARALYLRNPVRIIADAQFRTVPIEPVLDLSGEPLDLSYAHLRSVSPIHCEYLSNMGVGASMSISIIVDGALWGLIACHHYAPRTLTMGQRVAAEMFGEFFSLHVQTLRAKQTVEAAAYARQVLDNLLRDAHRTADIEELLRARMTDFQALIPCDGIAMSLQGRWSADALTPPKAAVPNLLRFAEGVAEGRTWASNCLSMAHPAAQDYAVDVSGVLVIPMSQQPRDYLMLFRKEVIETLDWAGDPNKTYESGPLGERLTPRKSFAVWKQTVHQHSQPWSEQDRQFGEAIRAAIVEVALHNSELMADERSKAEVRQRMLNEELNHRVKNILSLIGALVAHPTTENQTLNSYVATLKGRIQALSLAHDQVVRGDGGGRFATLLEAELSPYRTAADAITLNGPNLLLDARAYSVMALVLHELATNAAKYGALSRAGGKLAVSWTIDSGGACDIAWCESGGPTVRPPSRSGFGSVLIERSIPFDLGGSSTLEFRPEGLHGYFKIPGKHLTQLETADTPAPQVAPAAPPVSCTALVNACVLILEDQLVIAVGLEQILADALVEDVITASSEAEAMKLLASHRPDVAVLDINLGTGTSIAVAEALSRQHIPFLFATGYGDSVSIPAHLKHVPVVRKPYDAFSILSNLESLIDIRKATDQAQ</sequence>
<dbReference type="InterPro" id="IPR009219">
    <property type="entry name" value="Bactrphtchr_CheY"/>
</dbReference>
<evidence type="ECO:0000259" key="14">
    <source>
        <dbReference type="PROSITE" id="PS50110"/>
    </source>
</evidence>
<dbReference type="PANTHER" id="PTHR41523:SF8">
    <property type="entry name" value="ETHYLENE RESPONSE SENSOR PROTEIN"/>
    <property type="match status" value="1"/>
</dbReference>
<dbReference type="PANTHER" id="PTHR41523">
    <property type="entry name" value="TWO-COMPONENT SYSTEM SENSOR PROTEIN"/>
    <property type="match status" value="1"/>
</dbReference>
<dbReference type="EMBL" id="CP116669">
    <property type="protein sequence ID" value="WCI02625.1"/>
    <property type="molecule type" value="Genomic_DNA"/>
</dbReference>
<keyword evidence="5" id="KW-0716">Sensory transduction</keyword>
<dbReference type="PROSITE" id="PS50046">
    <property type="entry name" value="PHYTOCHROME_2"/>
    <property type="match status" value="1"/>
</dbReference>
<name>A0ABY7RGC4_9PSED</name>
<feature type="domain" description="Response regulatory" evidence="14">
    <location>
        <begin position="733"/>
        <end position="844"/>
    </location>
</feature>
<dbReference type="PIRSF" id="PIRSF036397">
    <property type="entry name" value="Bactrphtchrm_rec"/>
    <property type="match status" value="1"/>
</dbReference>
<dbReference type="SMART" id="SM00448">
    <property type="entry name" value="REC"/>
    <property type="match status" value="1"/>
</dbReference>
<dbReference type="Gene3D" id="3.30.565.10">
    <property type="entry name" value="Histidine kinase-like ATPase, C-terminal domain"/>
    <property type="match status" value="1"/>
</dbReference>
<keyword evidence="11" id="KW-0675">Receptor</keyword>
<dbReference type="InterPro" id="IPR003018">
    <property type="entry name" value="GAF"/>
</dbReference>
<evidence type="ECO:0000256" key="5">
    <source>
        <dbReference type="ARBA" id="ARBA00022606"/>
    </source>
</evidence>
<evidence type="ECO:0000313" key="16">
    <source>
        <dbReference type="Proteomes" id="UP001214301"/>
    </source>
</evidence>
<keyword evidence="6" id="KW-0808">Transferase</keyword>
<evidence type="ECO:0000313" key="15">
    <source>
        <dbReference type="EMBL" id="WCI02625.1"/>
    </source>
</evidence>
<dbReference type="SMART" id="SM00911">
    <property type="entry name" value="HWE_HK"/>
    <property type="match status" value="1"/>
</dbReference>
<dbReference type="InterPro" id="IPR036890">
    <property type="entry name" value="HATPase_C_sf"/>
</dbReference>
<dbReference type="PROSITE" id="PS50110">
    <property type="entry name" value="RESPONSE_REGULATORY"/>
    <property type="match status" value="1"/>
</dbReference>
<evidence type="ECO:0000256" key="10">
    <source>
        <dbReference type="ARBA" id="ARBA00022991"/>
    </source>
</evidence>
<dbReference type="SUPFAM" id="SSF55781">
    <property type="entry name" value="GAF domain-like"/>
    <property type="match status" value="2"/>
</dbReference>
<dbReference type="CDD" id="cd17586">
    <property type="entry name" value="REC_PFxFATGY"/>
    <property type="match status" value="1"/>
</dbReference>
<protein>
    <recommendedName>
        <fullName evidence="2">histidine kinase</fullName>
        <ecNumber evidence="2">2.7.13.3</ecNumber>
    </recommendedName>
</protein>
<dbReference type="Gene3D" id="3.30.450.20">
    <property type="entry name" value="PAS domain"/>
    <property type="match status" value="1"/>
</dbReference>
<dbReference type="InterPro" id="IPR001294">
    <property type="entry name" value="Phytochrome"/>
</dbReference>
<dbReference type="InterPro" id="IPR013654">
    <property type="entry name" value="PAS_2"/>
</dbReference>
<keyword evidence="8" id="KW-0418">Kinase</keyword>
<proteinExistence type="predicted"/>
<evidence type="ECO:0000256" key="12">
    <source>
        <dbReference type="PROSITE-ProRule" id="PRU00169"/>
    </source>
</evidence>
<dbReference type="SUPFAM" id="SSF55785">
    <property type="entry name" value="PYP-like sensor domain (PAS domain)"/>
    <property type="match status" value="1"/>
</dbReference>
<gene>
    <name evidence="15" type="ORF">PMC74_12335</name>
</gene>
<dbReference type="InterPro" id="IPR013515">
    <property type="entry name" value="Phytochrome_cen-reg"/>
</dbReference>
<dbReference type="Pfam" id="PF08446">
    <property type="entry name" value="PAS_2"/>
    <property type="match status" value="1"/>
</dbReference>
<dbReference type="Proteomes" id="UP001214301">
    <property type="component" value="Chromosome"/>
</dbReference>
<dbReference type="InterPro" id="IPR011006">
    <property type="entry name" value="CheY-like_superfamily"/>
</dbReference>
<accession>A0ABY7RGC4</accession>
<dbReference type="InterPro" id="IPR011102">
    <property type="entry name" value="Sig_transdc_His_kinase_HWE"/>
</dbReference>
<dbReference type="Gene3D" id="3.30.450.40">
    <property type="match status" value="1"/>
</dbReference>
<dbReference type="InterPro" id="IPR016132">
    <property type="entry name" value="Phyto_chromo_attachment"/>
</dbReference>
<dbReference type="PRINTS" id="PR01033">
    <property type="entry name" value="PHYTOCHROME"/>
</dbReference>
<keyword evidence="10" id="KW-0157">Chromophore</keyword>
<dbReference type="GeneID" id="301034968"/>
<dbReference type="EC" id="2.7.13.3" evidence="2"/>
<keyword evidence="16" id="KW-1185">Reference proteome</keyword>
<evidence type="ECO:0000256" key="7">
    <source>
        <dbReference type="ARBA" id="ARBA00022741"/>
    </source>
</evidence>
<evidence type="ECO:0000256" key="9">
    <source>
        <dbReference type="ARBA" id="ARBA00022840"/>
    </source>
</evidence>
<dbReference type="Pfam" id="PF07536">
    <property type="entry name" value="HWE_HK"/>
    <property type="match status" value="1"/>
</dbReference>
<evidence type="ECO:0000256" key="3">
    <source>
        <dbReference type="ARBA" id="ARBA00022543"/>
    </source>
</evidence>
<dbReference type="SUPFAM" id="SSF52172">
    <property type="entry name" value="CheY-like"/>
    <property type="match status" value="1"/>
</dbReference>
<dbReference type="InterPro" id="IPR043150">
    <property type="entry name" value="Phytochrome_PHY_sf"/>
</dbReference>
<keyword evidence="4 12" id="KW-0597">Phosphoprotein</keyword>
<dbReference type="InterPro" id="IPR001789">
    <property type="entry name" value="Sig_transdc_resp-reg_receiver"/>
</dbReference>
<evidence type="ECO:0000256" key="4">
    <source>
        <dbReference type="ARBA" id="ARBA00022553"/>
    </source>
</evidence>